<dbReference type="Gene3D" id="3.30.70.330">
    <property type="match status" value="1"/>
</dbReference>
<proteinExistence type="predicted"/>
<evidence type="ECO:0000313" key="1">
    <source>
        <dbReference type="EMBL" id="CAD7431875.1"/>
    </source>
</evidence>
<sequence length="78" mass="9017">MVRIRGQFNEWAKIGSIHKLDKFTNGLTPECIQLQRSMDGRATGEAIVCFPSRVEAERAVLEKNRQHIGNRYIELYLI</sequence>
<dbReference type="EMBL" id="OB795220">
    <property type="protein sequence ID" value="CAD7431875.1"/>
    <property type="molecule type" value="Genomic_DNA"/>
</dbReference>
<reference evidence="1" key="1">
    <citation type="submission" date="2020-11" db="EMBL/GenBank/DDBJ databases">
        <authorList>
            <person name="Tran Van P."/>
        </authorList>
    </citation>
    <scope>NUCLEOTIDE SEQUENCE</scope>
</reference>
<organism evidence="1">
    <name type="scientific">Timema monikensis</name>
    <dbReference type="NCBI Taxonomy" id="170555"/>
    <lineage>
        <taxon>Eukaryota</taxon>
        <taxon>Metazoa</taxon>
        <taxon>Ecdysozoa</taxon>
        <taxon>Arthropoda</taxon>
        <taxon>Hexapoda</taxon>
        <taxon>Insecta</taxon>
        <taxon>Pterygota</taxon>
        <taxon>Neoptera</taxon>
        <taxon>Polyneoptera</taxon>
        <taxon>Phasmatodea</taxon>
        <taxon>Timematodea</taxon>
        <taxon>Timematoidea</taxon>
        <taxon>Timematidae</taxon>
        <taxon>Timema</taxon>
    </lineage>
</organism>
<dbReference type="GO" id="GO:0003676">
    <property type="term" value="F:nucleic acid binding"/>
    <property type="evidence" value="ECO:0007669"/>
    <property type="project" value="InterPro"/>
</dbReference>
<dbReference type="AlphaFoldDB" id="A0A7R9HR42"/>
<name>A0A7R9HR42_9NEOP</name>
<gene>
    <name evidence="1" type="ORF">TMSB3V08_LOCUS8595</name>
</gene>
<accession>A0A7R9HR42</accession>
<evidence type="ECO:0008006" key="2">
    <source>
        <dbReference type="Google" id="ProtNLM"/>
    </source>
</evidence>
<dbReference type="SUPFAM" id="SSF54928">
    <property type="entry name" value="RNA-binding domain, RBD"/>
    <property type="match status" value="1"/>
</dbReference>
<dbReference type="InterPro" id="IPR035979">
    <property type="entry name" value="RBD_domain_sf"/>
</dbReference>
<dbReference type="InterPro" id="IPR012677">
    <property type="entry name" value="Nucleotide-bd_a/b_plait_sf"/>
</dbReference>
<protein>
    <recommendedName>
        <fullName evidence="2">RRM domain-containing protein</fullName>
    </recommendedName>
</protein>